<dbReference type="InterPro" id="IPR039391">
    <property type="entry name" value="Phytocyanin-like"/>
</dbReference>
<feature type="domain" description="Phytocyanin" evidence="1">
    <location>
        <begin position="33"/>
        <end position="129"/>
    </location>
</feature>
<name>A0AAP0AZV2_9ASPA</name>
<reference evidence="2 3" key="1">
    <citation type="journal article" date="2022" name="Nat. Plants">
        <title>Genomes of leafy and leafless Platanthera orchids illuminate the evolution of mycoheterotrophy.</title>
        <authorList>
            <person name="Li M.H."/>
            <person name="Liu K.W."/>
            <person name="Li Z."/>
            <person name="Lu H.C."/>
            <person name="Ye Q.L."/>
            <person name="Zhang D."/>
            <person name="Wang J.Y."/>
            <person name="Li Y.F."/>
            <person name="Zhong Z.M."/>
            <person name="Liu X."/>
            <person name="Yu X."/>
            <person name="Liu D.K."/>
            <person name="Tu X.D."/>
            <person name="Liu B."/>
            <person name="Hao Y."/>
            <person name="Liao X.Y."/>
            <person name="Jiang Y.T."/>
            <person name="Sun W.H."/>
            <person name="Chen J."/>
            <person name="Chen Y.Q."/>
            <person name="Ai Y."/>
            <person name="Zhai J.W."/>
            <person name="Wu S.S."/>
            <person name="Zhou Z."/>
            <person name="Hsiao Y.Y."/>
            <person name="Wu W.L."/>
            <person name="Chen Y.Y."/>
            <person name="Lin Y.F."/>
            <person name="Hsu J.L."/>
            <person name="Li C.Y."/>
            <person name="Wang Z.W."/>
            <person name="Zhao X."/>
            <person name="Zhong W.Y."/>
            <person name="Ma X.K."/>
            <person name="Ma L."/>
            <person name="Huang J."/>
            <person name="Chen G.Z."/>
            <person name="Huang M.Z."/>
            <person name="Huang L."/>
            <person name="Peng D.H."/>
            <person name="Luo Y.B."/>
            <person name="Zou S.Q."/>
            <person name="Chen S.P."/>
            <person name="Lan S."/>
            <person name="Tsai W.C."/>
            <person name="Van de Peer Y."/>
            <person name="Liu Z.J."/>
        </authorList>
    </citation>
    <scope>NUCLEOTIDE SEQUENCE [LARGE SCALE GENOMIC DNA]</scope>
    <source>
        <strain evidence="2">Lor287</strain>
    </source>
</reference>
<dbReference type="Proteomes" id="UP001418222">
    <property type="component" value="Unassembled WGS sequence"/>
</dbReference>
<proteinExistence type="predicted"/>
<dbReference type="GO" id="GO:0005886">
    <property type="term" value="C:plasma membrane"/>
    <property type="evidence" value="ECO:0007669"/>
    <property type="project" value="TreeGrafter"/>
</dbReference>
<dbReference type="AlphaFoldDB" id="A0AAP0AZV2"/>
<comment type="caution">
    <text evidence="2">The sequence shown here is derived from an EMBL/GenBank/DDBJ whole genome shotgun (WGS) entry which is preliminary data.</text>
</comment>
<dbReference type="InterPro" id="IPR008972">
    <property type="entry name" value="Cupredoxin"/>
</dbReference>
<dbReference type="EMBL" id="JBBWWQ010000018">
    <property type="protein sequence ID" value="KAK8921395.1"/>
    <property type="molecule type" value="Genomic_DNA"/>
</dbReference>
<evidence type="ECO:0000259" key="1">
    <source>
        <dbReference type="PROSITE" id="PS51485"/>
    </source>
</evidence>
<dbReference type="PANTHER" id="PTHR33021">
    <property type="entry name" value="BLUE COPPER PROTEIN"/>
    <property type="match status" value="1"/>
</dbReference>
<organism evidence="2 3">
    <name type="scientific">Platanthera zijinensis</name>
    <dbReference type="NCBI Taxonomy" id="2320716"/>
    <lineage>
        <taxon>Eukaryota</taxon>
        <taxon>Viridiplantae</taxon>
        <taxon>Streptophyta</taxon>
        <taxon>Embryophyta</taxon>
        <taxon>Tracheophyta</taxon>
        <taxon>Spermatophyta</taxon>
        <taxon>Magnoliopsida</taxon>
        <taxon>Liliopsida</taxon>
        <taxon>Asparagales</taxon>
        <taxon>Orchidaceae</taxon>
        <taxon>Orchidoideae</taxon>
        <taxon>Orchideae</taxon>
        <taxon>Orchidinae</taxon>
        <taxon>Platanthera</taxon>
    </lineage>
</organism>
<accession>A0AAP0AZV2</accession>
<dbReference type="InterPro" id="IPR003245">
    <property type="entry name" value="Phytocyanin_dom"/>
</dbReference>
<dbReference type="PROSITE" id="PS51485">
    <property type="entry name" value="PHYTOCYANIN"/>
    <property type="match status" value="1"/>
</dbReference>
<dbReference type="SUPFAM" id="SSF49503">
    <property type="entry name" value="Cupredoxins"/>
    <property type="match status" value="1"/>
</dbReference>
<dbReference type="Pfam" id="PF02298">
    <property type="entry name" value="Cu_bind_like"/>
    <property type="match status" value="1"/>
</dbReference>
<protein>
    <recommendedName>
        <fullName evidence="1">Phytocyanin domain-containing protein</fullName>
    </recommendedName>
</protein>
<evidence type="ECO:0000313" key="3">
    <source>
        <dbReference type="Proteomes" id="UP001418222"/>
    </source>
</evidence>
<dbReference type="GO" id="GO:0009055">
    <property type="term" value="F:electron transfer activity"/>
    <property type="evidence" value="ECO:0007669"/>
    <property type="project" value="InterPro"/>
</dbReference>
<gene>
    <name evidence="2" type="ORF">KSP39_PZI020565</name>
</gene>
<keyword evidence="3" id="KW-1185">Reference proteome</keyword>
<dbReference type="PANTHER" id="PTHR33021:SF341">
    <property type="entry name" value="BASIC BLUE PROTEIN-LIKE"/>
    <property type="match status" value="1"/>
</dbReference>
<dbReference type="Gene3D" id="2.60.40.420">
    <property type="entry name" value="Cupredoxins - blue copper proteins"/>
    <property type="match status" value="1"/>
</dbReference>
<evidence type="ECO:0000313" key="2">
    <source>
        <dbReference type="EMBL" id="KAK8921395.1"/>
    </source>
</evidence>
<sequence length="129" mass="13189">MAGGGGGGGGASVNCLLVMSLLLLSSINLIAGHTYIVGGDAGWSYNINWPQPGQTFVAGGTLVFKYLPGVHNVAEVDVEGYSTCVAPAGSNVHSSGEDHVKLHPGDNYFICGIGSHCRDAGMRIVVTAE</sequence>